<dbReference type="EMBL" id="MG603697">
    <property type="protein sequence ID" value="AUG88410.1"/>
    <property type="molecule type" value="Genomic_DNA"/>
</dbReference>
<keyword evidence="2" id="KW-1185">Reference proteome</keyword>
<protein>
    <submittedName>
        <fullName evidence="1">Uncharacterized protein</fullName>
    </submittedName>
</protein>
<reference evidence="1 2" key="1">
    <citation type="submission" date="2017-12" db="EMBL/GenBank/DDBJ databases">
        <title>Genomic analysis of a novel phage Vp_R1 lytic to Vibrio parahaemolyticus.</title>
        <authorList>
            <person name="Ren H."/>
            <person name="Li Z."/>
        </authorList>
    </citation>
    <scope>NUCLEOTIDE SEQUENCE [LARGE SCALE GENOMIC DNA]</scope>
</reference>
<accession>A0A2H5BQ05</accession>
<evidence type="ECO:0000313" key="2">
    <source>
        <dbReference type="Proteomes" id="UP000240283"/>
    </source>
</evidence>
<evidence type="ECO:0000313" key="1">
    <source>
        <dbReference type="EMBL" id="AUG88410.1"/>
    </source>
</evidence>
<dbReference type="Proteomes" id="UP000240283">
    <property type="component" value="Segment"/>
</dbReference>
<gene>
    <name evidence="1" type="ORF">VPR_046</name>
</gene>
<sequence length="75" mass="8563">MEIVNEETSGTLFGDLNPGEVFYYNGCYYMKLVMHESRNVANLQSGQVFRLYDDNVVTLFHEAKLVTGRHFNAAP</sequence>
<proteinExistence type="predicted"/>
<name>A0A2H5BQ05_9CAUD</name>
<organism evidence="1 2">
    <name type="scientific">Vibrio phage Vp_R1</name>
    <dbReference type="NCBI Taxonomy" id="2059867"/>
    <lineage>
        <taxon>Viruses</taxon>
        <taxon>Duplodnaviria</taxon>
        <taxon>Heunggongvirae</taxon>
        <taxon>Uroviricota</taxon>
        <taxon>Caudoviricetes</taxon>
        <taxon>Grimontviridae</taxon>
        <taxon>Dalianvirus</taxon>
        <taxon>Dalianvirus R1</taxon>
    </lineage>
</organism>